<feature type="compositionally biased region" description="Basic and acidic residues" evidence="2">
    <location>
        <begin position="1385"/>
        <end position="1402"/>
    </location>
</feature>
<dbReference type="GO" id="GO:0003676">
    <property type="term" value="F:nucleic acid binding"/>
    <property type="evidence" value="ECO:0007669"/>
    <property type="project" value="InterPro"/>
</dbReference>
<dbReference type="InterPro" id="IPR013087">
    <property type="entry name" value="Znf_C2H2_type"/>
</dbReference>
<dbReference type="GO" id="GO:0045893">
    <property type="term" value="P:positive regulation of DNA-templated transcription"/>
    <property type="evidence" value="ECO:0007669"/>
    <property type="project" value="TreeGrafter"/>
</dbReference>
<evidence type="ECO:0000256" key="2">
    <source>
        <dbReference type="SAM" id="MobiDB-lite"/>
    </source>
</evidence>
<feature type="region of interest" description="Disordered" evidence="2">
    <location>
        <begin position="519"/>
        <end position="576"/>
    </location>
</feature>
<feature type="region of interest" description="Disordered" evidence="2">
    <location>
        <begin position="89"/>
        <end position="250"/>
    </location>
</feature>
<dbReference type="GO" id="GO:0005654">
    <property type="term" value="C:nucleoplasm"/>
    <property type="evidence" value="ECO:0007669"/>
    <property type="project" value="TreeGrafter"/>
</dbReference>
<organism evidence="4 5">
    <name type="scientific">Paralvinella palmiformis</name>
    <dbReference type="NCBI Taxonomy" id="53620"/>
    <lineage>
        <taxon>Eukaryota</taxon>
        <taxon>Metazoa</taxon>
        <taxon>Spiralia</taxon>
        <taxon>Lophotrochozoa</taxon>
        <taxon>Annelida</taxon>
        <taxon>Polychaeta</taxon>
        <taxon>Sedentaria</taxon>
        <taxon>Canalipalpata</taxon>
        <taxon>Terebellida</taxon>
        <taxon>Terebelliformia</taxon>
        <taxon>Alvinellidae</taxon>
        <taxon>Paralvinella</taxon>
    </lineage>
</organism>
<evidence type="ECO:0000313" key="4">
    <source>
        <dbReference type="EMBL" id="KAK2141224.1"/>
    </source>
</evidence>
<evidence type="ECO:0000256" key="1">
    <source>
        <dbReference type="SAM" id="Coils"/>
    </source>
</evidence>
<dbReference type="Proteomes" id="UP001208570">
    <property type="component" value="Unassembled WGS sequence"/>
</dbReference>
<feature type="compositionally biased region" description="Basic and acidic residues" evidence="2">
    <location>
        <begin position="723"/>
        <end position="750"/>
    </location>
</feature>
<feature type="region of interest" description="Disordered" evidence="2">
    <location>
        <begin position="442"/>
        <end position="466"/>
    </location>
</feature>
<dbReference type="PANTHER" id="PTHR15577">
    <property type="entry name" value="ZINC FINGER CONTAINING PROTEIN"/>
    <property type="match status" value="1"/>
</dbReference>
<name>A0AAD9IUQ6_9ANNE</name>
<feature type="compositionally biased region" description="Polar residues" evidence="2">
    <location>
        <begin position="704"/>
        <end position="714"/>
    </location>
</feature>
<protein>
    <recommendedName>
        <fullName evidence="3">C2H2-type domain-containing protein</fullName>
    </recommendedName>
</protein>
<evidence type="ECO:0000313" key="5">
    <source>
        <dbReference type="Proteomes" id="UP001208570"/>
    </source>
</evidence>
<comment type="caution">
    <text evidence="4">The sequence shown here is derived from an EMBL/GenBank/DDBJ whole genome shotgun (WGS) entry which is preliminary data.</text>
</comment>
<feature type="compositionally biased region" description="Basic and acidic residues" evidence="2">
    <location>
        <begin position="790"/>
        <end position="813"/>
    </location>
</feature>
<proteinExistence type="predicted"/>
<accession>A0AAD9IUQ6</accession>
<keyword evidence="5" id="KW-1185">Reference proteome</keyword>
<dbReference type="GO" id="GO:0008270">
    <property type="term" value="F:zinc ion binding"/>
    <property type="evidence" value="ECO:0007669"/>
    <property type="project" value="InterPro"/>
</dbReference>
<dbReference type="InterPro" id="IPR003604">
    <property type="entry name" value="Matrin/U1-like-C_Znf_C2H2"/>
</dbReference>
<feature type="region of interest" description="Disordered" evidence="2">
    <location>
        <begin position="1326"/>
        <end position="1403"/>
    </location>
</feature>
<feature type="compositionally biased region" description="Basic residues" evidence="2">
    <location>
        <begin position="124"/>
        <end position="166"/>
    </location>
</feature>
<feature type="compositionally biased region" description="Basic and acidic residues" evidence="2">
    <location>
        <begin position="1326"/>
        <end position="1335"/>
    </location>
</feature>
<feature type="compositionally biased region" description="Basic residues" evidence="2">
    <location>
        <begin position="96"/>
        <end position="111"/>
    </location>
</feature>
<sequence length="1596" mass="181170">MEEGLRITVENKGADICVADPSFYEEIQRHIMHSQDQSSHSSDLHYEDVSDSADSDQASSKKTGTVRQSCRSTLSDSGMYNDFLQDLHHSCSRSPSRGRKTAGRLSKKRQRSGSSERSMSYSHQKSRMSSPRRSKSRSHVHTRSKSPGHTKGHRRTRSRSRRRTRSRSRENSIRALSPKKHFFSKQRSRSHRHTRSRSRGRTRSRSRRRTRSRSRRRTRSRSRRRTRSRSRRRTRSRSSENNIRCTSPKKHLFNEQVDNLPPWITDPSKAMSVEEIEKYLESKLKQAELQTQTGLECVLDQHRGQETDMASTGASLVESSNLKQLDDFSIGPTLKSSHAIKESSPLDLYDDLPEQPRLATPPKILPTKAFKSILKKKTAEPVKEDKTPSEEIKNTCVSSSADAITESKPNILIPGLASAVDIEDEDQFLYGSVEALDPIGDQQVEEPSTGGSEFEPVFTGGYSKNDPGWEVAPAKVWSEAIEEQPPQDEKKKEAVKIDPTIQNILKSIGFNFELSKLMQQKAQTQRKGEEGSPSSVECASNSKTNSASNSSDKLPAKKGRYNRTSSTEVKESYEERARRYREEQMKMYQFTKTESAPEYTDESSRQSQDSYSSNQMLSVSSQLDSMKCDHLLYDRLVHKEQEECRSGLLHMMEHGEGAGIHMKKMSGLQQLQNDYCLKEGHSFLGNDADMRESMKTSDRHECEQTQMDSVSSISCGKRSAASVRDRMHSHERITRSSDNRKKDDKHEKGRDKSHRKSSHDDDGSTRFQKQGEIKKHEDISISRRIVLLPNEKKTSAPREVKTKEDVSESHCKTPESSGDSTKRLLAMNTEDKEDLMIELEKWQNRLNLLEKELVRLRREENEMMRRQQRQKKWDCNSLLKDNVGLQDDIKTQMMLLSRAAEINTKLLLSGKSGDRTNIVDYLNRIKEKIGNREDRTTKKVLDPSPEIIKKKLSSSEKKTDSKMLSEVKSESGKTTEKKSSDVGKKKRKIVQYEYFDPGDHWCKQCNCIFGKCETFFQHLHSANHVNKLERPWLPQALKNSQKSSGKGKGMAVPLRGVEFLVPAQAFYCILCKEFSGDLVCAEDHLKSQPHNENYQSFVDDNHFYETHYNQEKEASCPSMIDALKHSESTVNMDDHPAMKNVLKLAHKNPLVGKKYRQLAVENQKEIREEKVERKKNEEHVVQKDVSTVIKGGPKPVNFKWKGKMPIIGKSPAYRKAASAAKATECDDKKVLFTVRNKSPTRVKSQSAGCQNSDTQLIKERAITARDKNQEERDPQVIDMFADSVNDKDDQTMTVDLKDIALPPMPPSAIRYAPKAKLVSDEDLKNVEVSDGKSSETLKCSDPSDEHISEVQKDGNVPVSEIHKNEKVPVSEVQKDEKVPVSLSEVQKDEKVPASEIPKDEKVPVSLLQVQKDEKVPVSLSEVQKNEKVPVSLLQVQKDEKVPVSEVQKDEKVPVSEVQKDEKVPVSEVQKDEKAPLSEVQKDEKVSVSEVQKDEKVPVSEVQKDEKVPVSEVQKDEKVSVSEVQKDEKVSVSEAQKDEKVSVSEVQKDEEVTVYEEVSALKDLSEDLSSVASCPSVSVDDSVDVEIKHNDQIENGM</sequence>
<dbReference type="PROSITE" id="PS00028">
    <property type="entry name" value="ZINC_FINGER_C2H2_1"/>
    <property type="match status" value="1"/>
</dbReference>
<feature type="compositionally biased region" description="Low complexity" evidence="2">
    <location>
        <begin position="539"/>
        <end position="551"/>
    </location>
</feature>
<feature type="region of interest" description="Disordered" evidence="2">
    <location>
        <begin position="693"/>
        <end position="778"/>
    </location>
</feature>
<feature type="compositionally biased region" description="Basic residues" evidence="2">
    <location>
        <begin position="177"/>
        <end position="236"/>
    </location>
</feature>
<dbReference type="SMART" id="SM00451">
    <property type="entry name" value="ZnF_U1"/>
    <property type="match status" value="2"/>
</dbReference>
<keyword evidence="1" id="KW-0175">Coiled coil</keyword>
<feature type="region of interest" description="Disordered" evidence="2">
    <location>
        <begin position="589"/>
        <end position="618"/>
    </location>
</feature>
<dbReference type="InterPro" id="IPR055309">
    <property type="entry name" value="Znf318-like"/>
</dbReference>
<feature type="region of interest" description="Disordered" evidence="2">
    <location>
        <begin position="1439"/>
        <end position="1546"/>
    </location>
</feature>
<feature type="domain" description="C2H2-type" evidence="3">
    <location>
        <begin position="1002"/>
        <end position="1024"/>
    </location>
</feature>
<evidence type="ECO:0000259" key="3">
    <source>
        <dbReference type="PROSITE" id="PS00028"/>
    </source>
</evidence>
<feature type="compositionally biased region" description="Basic and acidic residues" evidence="2">
    <location>
        <begin position="693"/>
        <end position="703"/>
    </location>
</feature>
<gene>
    <name evidence="4" type="ORF">LSH36_1137g00005</name>
</gene>
<dbReference type="GO" id="GO:0045892">
    <property type="term" value="P:negative regulation of DNA-templated transcription"/>
    <property type="evidence" value="ECO:0007669"/>
    <property type="project" value="TreeGrafter"/>
</dbReference>
<feature type="compositionally biased region" description="Polar residues" evidence="2">
    <location>
        <begin position="61"/>
        <end position="75"/>
    </location>
</feature>
<reference evidence="4" key="1">
    <citation type="journal article" date="2023" name="Mol. Biol. Evol.">
        <title>Third-Generation Sequencing Reveals the Adaptive Role of the Epigenome in Three Deep-Sea Polychaetes.</title>
        <authorList>
            <person name="Perez M."/>
            <person name="Aroh O."/>
            <person name="Sun Y."/>
            <person name="Lan Y."/>
            <person name="Juniper S.K."/>
            <person name="Young C.R."/>
            <person name="Angers B."/>
            <person name="Qian P.Y."/>
        </authorList>
    </citation>
    <scope>NUCLEOTIDE SEQUENCE</scope>
    <source>
        <strain evidence="4">P08H-3</strain>
    </source>
</reference>
<feature type="region of interest" description="Disordered" evidence="2">
    <location>
        <begin position="30"/>
        <end position="75"/>
    </location>
</feature>
<feature type="compositionally biased region" description="Low complexity" evidence="2">
    <location>
        <begin position="605"/>
        <end position="615"/>
    </location>
</feature>
<feature type="coiled-coil region" evidence="1">
    <location>
        <begin position="825"/>
        <end position="869"/>
    </location>
</feature>
<feature type="compositionally biased region" description="Basic and acidic residues" evidence="2">
    <location>
        <begin position="1360"/>
        <end position="1378"/>
    </location>
</feature>
<feature type="region of interest" description="Disordered" evidence="2">
    <location>
        <begin position="790"/>
        <end position="820"/>
    </location>
</feature>
<dbReference type="EMBL" id="JAODUP010001137">
    <property type="protein sequence ID" value="KAK2141224.1"/>
    <property type="molecule type" value="Genomic_DNA"/>
</dbReference>
<feature type="compositionally biased region" description="Basic and acidic residues" evidence="2">
    <location>
        <begin position="1341"/>
        <end position="1352"/>
    </location>
</feature>
<dbReference type="PANTHER" id="PTHR15577:SF2">
    <property type="entry name" value="ZINC FINGER PROTEIN 318"/>
    <property type="match status" value="1"/>
</dbReference>
<feature type="region of interest" description="Disordered" evidence="2">
    <location>
        <begin position="936"/>
        <end position="982"/>
    </location>
</feature>
<feature type="compositionally biased region" description="Low complexity" evidence="2">
    <location>
        <begin position="112"/>
        <end position="123"/>
    </location>
</feature>
<feature type="compositionally biased region" description="Basic and acidic residues" evidence="2">
    <location>
        <begin position="758"/>
        <end position="778"/>
    </location>
</feature>